<evidence type="ECO:0000256" key="7">
    <source>
        <dbReference type="ARBA" id="ARBA00048768"/>
    </source>
</evidence>
<evidence type="ECO:0000256" key="6">
    <source>
        <dbReference type="ARBA" id="ARBA00029677"/>
    </source>
</evidence>
<dbReference type="InterPro" id="IPR023128">
    <property type="entry name" value="Prot_N_Gln_amidohydro_ab_roll"/>
</dbReference>
<protein>
    <recommendedName>
        <fullName evidence="4 8">Protein N-terminal glutamine amidohydrolase</fullName>
        <ecNumber evidence="3 8">3.5.1.122</ecNumber>
    </recommendedName>
    <alternativeName>
        <fullName evidence="6 8">Protein NH2-terminal glutamine deamidase</fullName>
    </alternativeName>
</protein>
<dbReference type="Gene3D" id="3.10.620.10">
    <property type="entry name" value="Protein N-terminal glutamine amidohydrolase, alpha beta roll"/>
    <property type="match status" value="1"/>
</dbReference>
<organism evidence="10 11">
    <name type="scientific">Ensete ventricosum</name>
    <name type="common">Abyssinian banana</name>
    <name type="synonym">Musa ensete</name>
    <dbReference type="NCBI Taxonomy" id="4639"/>
    <lineage>
        <taxon>Eukaryota</taxon>
        <taxon>Viridiplantae</taxon>
        <taxon>Streptophyta</taxon>
        <taxon>Embryophyta</taxon>
        <taxon>Tracheophyta</taxon>
        <taxon>Spermatophyta</taxon>
        <taxon>Magnoliopsida</taxon>
        <taxon>Liliopsida</taxon>
        <taxon>Zingiberales</taxon>
        <taxon>Musaceae</taxon>
        <taxon>Ensete</taxon>
    </lineage>
</organism>
<evidence type="ECO:0000313" key="11">
    <source>
        <dbReference type="Proteomes" id="UP000287651"/>
    </source>
</evidence>
<gene>
    <name evidence="10" type="ORF">B296_00029609</name>
</gene>
<sequence>MVYFYDFALVLKWTSLIWHLKVPLWHQKASIRNDGLVLWDYHVICIQVNASRRGKVFDLVWDLDSSLPFPSPINVYFSEAIQPTSGQFELLD</sequence>
<dbReference type="EC" id="3.5.1.122" evidence="3 8"/>
<dbReference type="Pfam" id="PF09764">
    <property type="entry name" value="Nt_Gln_amidase"/>
    <property type="match status" value="1"/>
</dbReference>
<keyword evidence="5 8" id="KW-0378">Hydrolase</keyword>
<evidence type="ECO:0000313" key="10">
    <source>
        <dbReference type="EMBL" id="RRT60029.1"/>
    </source>
</evidence>
<evidence type="ECO:0000256" key="4">
    <source>
        <dbReference type="ARBA" id="ARBA00021247"/>
    </source>
</evidence>
<evidence type="ECO:0000256" key="8">
    <source>
        <dbReference type="RuleBase" id="RU367082"/>
    </source>
</evidence>
<dbReference type="InterPro" id="IPR037132">
    <property type="entry name" value="N_Gln_amidohydro_ab_roll_sf"/>
</dbReference>
<dbReference type="PANTHER" id="PTHR13035">
    <property type="entry name" value="PROTEIN N-TERMINAL GLUTAMINE AMIDOHYDROLASE"/>
    <property type="match status" value="1"/>
</dbReference>
<comment type="caution">
    <text evidence="10">The sequence shown here is derived from an EMBL/GenBank/DDBJ whole genome shotgun (WGS) entry which is preliminary data.</text>
</comment>
<comment type="catalytic activity">
    <reaction evidence="7 8">
        <text>N-terminal L-glutaminyl-[protein] + H2O = N-terminal L-glutamyl-[protein] + NH4(+)</text>
        <dbReference type="Rhea" id="RHEA:50680"/>
        <dbReference type="Rhea" id="RHEA-COMP:12668"/>
        <dbReference type="Rhea" id="RHEA-COMP:12777"/>
        <dbReference type="ChEBI" id="CHEBI:15377"/>
        <dbReference type="ChEBI" id="CHEBI:28938"/>
        <dbReference type="ChEBI" id="CHEBI:64721"/>
        <dbReference type="ChEBI" id="CHEBI:64722"/>
        <dbReference type="EC" id="3.5.1.122"/>
    </reaction>
</comment>
<comment type="similarity">
    <text evidence="1 8">Belongs to the NTAQ1 family.</text>
</comment>
<reference evidence="10 11" key="1">
    <citation type="journal article" date="2014" name="Agronomy (Basel)">
        <title>A Draft Genome Sequence for Ensete ventricosum, the Drought-Tolerant Tree Against Hunger.</title>
        <authorList>
            <person name="Harrison J."/>
            <person name="Moore K.A."/>
            <person name="Paszkiewicz K."/>
            <person name="Jones T."/>
            <person name="Grant M."/>
            <person name="Ambacheew D."/>
            <person name="Muzemil S."/>
            <person name="Studholme D.J."/>
        </authorList>
    </citation>
    <scope>NUCLEOTIDE SEQUENCE [LARGE SCALE GENOMIC DNA]</scope>
</reference>
<comment type="subunit">
    <text evidence="2 8">Monomer.</text>
</comment>
<dbReference type="Proteomes" id="UP000287651">
    <property type="component" value="Unassembled WGS sequence"/>
</dbReference>
<feature type="domain" description="Protein N-terminal glutamine amidohydrolase alpha beta roll" evidence="9">
    <location>
        <begin position="21"/>
        <end position="85"/>
    </location>
</feature>
<dbReference type="EMBL" id="AMZH03007957">
    <property type="protein sequence ID" value="RRT60029.1"/>
    <property type="molecule type" value="Genomic_DNA"/>
</dbReference>
<evidence type="ECO:0000256" key="2">
    <source>
        <dbReference type="ARBA" id="ARBA00011245"/>
    </source>
</evidence>
<dbReference type="InterPro" id="IPR039733">
    <property type="entry name" value="NTAQ1"/>
</dbReference>
<dbReference type="GO" id="GO:0005829">
    <property type="term" value="C:cytosol"/>
    <property type="evidence" value="ECO:0007669"/>
    <property type="project" value="TreeGrafter"/>
</dbReference>
<name>A0A426Z7S8_ENSVE</name>
<dbReference type="GO" id="GO:0070773">
    <property type="term" value="F:protein-N-terminal glutamine amidohydrolase activity"/>
    <property type="evidence" value="ECO:0007669"/>
    <property type="project" value="UniProtKB-UniRule"/>
</dbReference>
<accession>A0A426Z7S8</accession>
<dbReference type="GO" id="GO:0008418">
    <property type="term" value="F:protein-N-terminal asparagine amidohydrolase activity"/>
    <property type="evidence" value="ECO:0007669"/>
    <property type="project" value="UniProtKB-UniRule"/>
</dbReference>
<evidence type="ECO:0000259" key="9">
    <source>
        <dbReference type="Pfam" id="PF09764"/>
    </source>
</evidence>
<dbReference type="AlphaFoldDB" id="A0A426Z7S8"/>
<comment type="function">
    <text evidence="8">Mediates the side-chain deamidation of N-terminal glutamine residues to glutamate, an important step in N-end rule pathway of protein degradation. Conversion of the resulting N-terminal glutamine to glutamate renders the protein susceptible to arginylation, polyubiquitination and degradation as specified by the N-end rule. Does not act on substrates with internal or C-terminal glutamine and does not act on non-glutamine residues in any position.</text>
</comment>
<evidence type="ECO:0000256" key="5">
    <source>
        <dbReference type="ARBA" id="ARBA00022801"/>
    </source>
</evidence>
<dbReference type="GO" id="GO:0005634">
    <property type="term" value="C:nucleus"/>
    <property type="evidence" value="ECO:0007669"/>
    <property type="project" value="TreeGrafter"/>
</dbReference>
<dbReference type="PANTHER" id="PTHR13035:SF0">
    <property type="entry name" value="PROTEIN N-TERMINAL GLUTAMINE AMIDOHYDROLASE"/>
    <property type="match status" value="1"/>
</dbReference>
<proteinExistence type="inferred from homology"/>
<evidence type="ECO:0000256" key="3">
    <source>
        <dbReference type="ARBA" id="ARBA00012718"/>
    </source>
</evidence>
<evidence type="ECO:0000256" key="1">
    <source>
        <dbReference type="ARBA" id="ARBA00008985"/>
    </source>
</evidence>